<dbReference type="Pfam" id="PF01255">
    <property type="entry name" value="Prenyltransf"/>
    <property type="match status" value="1"/>
</dbReference>
<feature type="active site" evidence="2">
    <location>
        <position position="50"/>
    </location>
</feature>
<dbReference type="CDD" id="cd00475">
    <property type="entry name" value="Cis_IPPS"/>
    <property type="match status" value="1"/>
</dbReference>
<name>A0A6V8NM28_9ACTN</name>
<evidence type="ECO:0000313" key="3">
    <source>
        <dbReference type="EMBL" id="GFP21305.1"/>
    </source>
</evidence>
<feature type="binding site" evidence="2">
    <location>
        <position position="55"/>
    </location>
    <ligand>
        <name>substrate</name>
    </ligand>
</feature>
<dbReference type="EC" id="2.5.1.-" evidence="2"/>
<feature type="binding site" evidence="2">
    <location>
        <begin position="224"/>
        <end position="226"/>
    </location>
    <ligand>
        <name>substrate</name>
    </ligand>
</feature>
<feature type="binding site" evidence="2">
    <location>
        <position position="63"/>
    </location>
    <ligand>
        <name>substrate</name>
    </ligand>
</feature>
<keyword evidence="1 2" id="KW-0808">Transferase</keyword>
<dbReference type="Proteomes" id="UP000580051">
    <property type="component" value="Unassembled WGS sequence"/>
</dbReference>
<keyword evidence="2" id="KW-0460">Magnesium</keyword>
<dbReference type="InterPro" id="IPR036424">
    <property type="entry name" value="UPP_synth-like_sf"/>
</dbReference>
<protein>
    <recommendedName>
        <fullName evidence="2">Isoprenyl transferase</fullName>
        <ecNumber evidence="2">2.5.1.-</ecNumber>
    </recommendedName>
</protein>
<feature type="active site" description="Proton acceptor" evidence="2">
    <location>
        <position position="98"/>
    </location>
</feature>
<sequence>MTNYQKFLGKMSTFIQFTNLTRRLLGDKEDSLFRRLDRSRIPQHVAIIMDGNGRWAQKRGLPRIAGHREGMEAIRRILKIAVEIGVRYLTLFSFSTENWNRPEVEIDGLMELFREAFTRELDELNRNGVRLRAIGHCQKFPPDVYRSILEAEKITKDNNRLFLYLAVGYGGRDEIVDATRKIVDNVVAGKIHKEEIDKELFQRYLYAEDCPDPDLLIRTSGELRISNFLLWQAAYSELYFTETLWPDFDRVDFLKAIISFQRRRRRYGGVDLV</sequence>
<evidence type="ECO:0000313" key="4">
    <source>
        <dbReference type="Proteomes" id="UP000580051"/>
    </source>
</evidence>
<keyword evidence="2" id="KW-0479">Metal-binding</keyword>
<dbReference type="PANTHER" id="PTHR10291:SF0">
    <property type="entry name" value="DEHYDRODOLICHYL DIPHOSPHATE SYNTHASE 2"/>
    <property type="match status" value="1"/>
</dbReference>
<feature type="binding site" evidence="2">
    <location>
        <position position="101"/>
    </location>
    <ligand>
        <name>substrate</name>
    </ligand>
</feature>
<dbReference type="SUPFAM" id="SSF64005">
    <property type="entry name" value="Undecaprenyl diphosphate synthase"/>
    <property type="match status" value="1"/>
</dbReference>
<dbReference type="GO" id="GO:0016094">
    <property type="term" value="P:polyprenol biosynthetic process"/>
    <property type="evidence" value="ECO:0007669"/>
    <property type="project" value="TreeGrafter"/>
</dbReference>
<proteinExistence type="inferred from homology"/>
<dbReference type="PANTHER" id="PTHR10291">
    <property type="entry name" value="DEHYDRODOLICHYL DIPHOSPHATE SYNTHASE FAMILY MEMBER"/>
    <property type="match status" value="1"/>
</dbReference>
<comment type="similarity">
    <text evidence="2">Belongs to the UPP synthase family.</text>
</comment>
<gene>
    <name evidence="3" type="ORF">HKBW3S06_00531</name>
</gene>
<feature type="binding site" evidence="2">
    <location>
        <begin position="51"/>
        <end position="54"/>
    </location>
    <ligand>
        <name>substrate</name>
    </ligand>
</feature>
<dbReference type="InterPro" id="IPR018520">
    <property type="entry name" value="UPP_synth-like_CS"/>
</dbReference>
<comment type="subunit">
    <text evidence="2">Homodimer.</text>
</comment>
<dbReference type="HAMAP" id="MF_01139">
    <property type="entry name" value="ISPT"/>
    <property type="match status" value="1"/>
</dbReference>
<dbReference type="PROSITE" id="PS01066">
    <property type="entry name" value="UPP_SYNTHASE"/>
    <property type="match status" value="1"/>
</dbReference>
<feature type="binding site" evidence="2">
    <location>
        <position position="237"/>
    </location>
    <ligand>
        <name>Mg(2+)</name>
        <dbReference type="ChEBI" id="CHEBI:18420"/>
    </ligand>
</feature>
<comment type="caution">
    <text evidence="3">The sequence shown here is derived from an EMBL/GenBank/DDBJ whole genome shotgun (WGS) entry which is preliminary data.</text>
</comment>
<feature type="binding site" evidence="2">
    <location>
        <position position="218"/>
    </location>
    <ligand>
        <name>substrate</name>
    </ligand>
</feature>
<comment type="function">
    <text evidence="2">Catalyzes the condensation of isopentenyl diphosphate (IPP) with allylic pyrophosphates generating different type of terpenoids.</text>
</comment>
<feature type="binding site" evidence="2">
    <location>
        <begin position="95"/>
        <end position="97"/>
    </location>
    <ligand>
        <name>substrate</name>
    </ligand>
</feature>
<comment type="cofactor">
    <cofactor evidence="2">
        <name>Mg(2+)</name>
        <dbReference type="ChEBI" id="CHEBI:18420"/>
    </cofactor>
    <text evidence="2">Binds 2 magnesium ions per subunit.</text>
</comment>
<feature type="binding site" evidence="2">
    <location>
        <position position="50"/>
    </location>
    <ligand>
        <name>Mg(2+)</name>
        <dbReference type="ChEBI" id="CHEBI:18420"/>
    </ligand>
</feature>
<dbReference type="FunFam" id="3.40.1180.10:FF:000001">
    <property type="entry name" value="(2E,6E)-farnesyl-diphosphate-specific ditrans,polycis-undecaprenyl-diphosphate synthase"/>
    <property type="match status" value="1"/>
</dbReference>
<dbReference type="EMBL" id="BLRV01000033">
    <property type="protein sequence ID" value="GFP21305.1"/>
    <property type="molecule type" value="Genomic_DNA"/>
</dbReference>
<dbReference type="AlphaFoldDB" id="A0A6V8NM28"/>
<evidence type="ECO:0000256" key="1">
    <source>
        <dbReference type="ARBA" id="ARBA00022679"/>
    </source>
</evidence>
<dbReference type="NCBIfam" id="TIGR00055">
    <property type="entry name" value="uppS"/>
    <property type="match status" value="1"/>
</dbReference>
<dbReference type="GO" id="GO:0045547">
    <property type="term" value="F:ditrans,polycis-polyprenyl diphosphate synthase [(2E,6E)-farnesyl diphosphate specific] activity"/>
    <property type="evidence" value="ECO:0007669"/>
    <property type="project" value="TreeGrafter"/>
</dbReference>
<dbReference type="NCBIfam" id="NF011405">
    <property type="entry name" value="PRK14830.1"/>
    <property type="match status" value="1"/>
</dbReference>
<reference evidence="3 4" key="1">
    <citation type="journal article" date="2020" name="Front. Microbiol.">
        <title>Single-cell genomics of novel Actinobacteria with the Wood-Ljungdahl pathway discovered in a serpentinizing system.</title>
        <authorList>
            <person name="Merino N."/>
            <person name="Kawai M."/>
            <person name="Boyd E.S."/>
            <person name="Colman D.R."/>
            <person name="McGlynn S.E."/>
            <person name="Nealson K.H."/>
            <person name="Kurokawa K."/>
            <person name="Hongoh Y."/>
        </authorList>
    </citation>
    <scope>NUCLEOTIDE SEQUENCE [LARGE SCALE GENOMIC DNA]</scope>
    <source>
        <strain evidence="3 4">S06</strain>
    </source>
</reference>
<feature type="binding site" evidence="2">
    <location>
        <position position="99"/>
    </location>
    <ligand>
        <name>substrate</name>
    </ligand>
</feature>
<feature type="binding site" evidence="2">
    <location>
        <position position="67"/>
    </location>
    <ligand>
        <name>substrate</name>
    </ligand>
</feature>
<dbReference type="GO" id="GO:0000287">
    <property type="term" value="F:magnesium ion binding"/>
    <property type="evidence" value="ECO:0007669"/>
    <property type="project" value="UniProtKB-UniRule"/>
</dbReference>
<accession>A0A6V8NM28</accession>
<organism evidence="3 4">
    <name type="scientific">Candidatus Hakubella thermalkaliphila</name>
    <dbReference type="NCBI Taxonomy" id="2754717"/>
    <lineage>
        <taxon>Bacteria</taxon>
        <taxon>Bacillati</taxon>
        <taxon>Actinomycetota</taxon>
        <taxon>Actinomycetota incertae sedis</taxon>
        <taxon>Candidatus Hakubellales</taxon>
        <taxon>Candidatus Hakubellaceae</taxon>
        <taxon>Candidatus Hakubella</taxon>
    </lineage>
</organism>
<evidence type="ECO:0000256" key="2">
    <source>
        <dbReference type="HAMAP-Rule" id="MF_01139"/>
    </source>
</evidence>
<dbReference type="Gene3D" id="3.40.1180.10">
    <property type="entry name" value="Decaprenyl diphosphate synthase-like"/>
    <property type="match status" value="1"/>
</dbReference>
<dbReference type="InterPro" id="IPR001441">
    <property type="entry name" value="UPP_synth-like"/>
</dbReference>